<accession>A0ACB8T425</accession>
<keyword evidence="2" id="KW-1185">Reference proteome</keyword>
<dbReference type="Proteomes" id="UP000814140">
    <property type="component" value="Unassembled WGS sequence"/>
</dbReference>
<gene>
    <name evidence="1" type="ORF">BV25DRAFT_1884432</name>
</gene>
<proteinExistence type="predicted"/>
<name>A0ACB8T425_9AGAM</name>
<dbReference type="EMBL" id="MU277205">
    <property type="protein sequence ID" value="KAI0062851.1"/>
    <property type="molecule type" value="Genomic_DNA"/>
</dbReference>
<reference evidence="1" key="2">
    <citation type="journal article" date="2022" name="New Phytol.">
        <title>Evolutionary transition to the ectomycorrhizal habit in the genomes of a hyperdiverse lineage of mushroom-forming fungi.</title>
        <authorList>
            <person name="Looney B."/>
            <person name="Miyauchi S."/>
            <person name="Morin E."/>
            <person name="Drula E."/>
            <person name="Courty P.E."/>
            <person name="Kohler A."/>
            <person name="Kuo A."/>
            <person name="LaButti K."/>
            <person name="Pangilinan J."/>
            <person name="Lipzen A."/>
            <person name="Riley R."/>
            <person name="Andreopoulos W."/>
            <person name="He G."/>
            <person name="Johnson J."/>
            <person name="Nolan M."/>
            <person name="Tritt A."/>
            <person name="Barry K.W."/>
            <person name="Grigoriev I.V."/>
            <person name="Nagy L.G."/>
            <person name="Hibbett D."/>
            <person name="Henrissat B."/>
            <person name="Matheny P.B."/>
            <person name="Labbe J."/>
            <person name="Martin F.M."/>
        </authorList>
    </citation>
    <scope>NUCLEOTIDE SEQUENCE</scope>
    <source>
        <strain evidence="1">HHB10654</strain>
    </source>
</reference>
<reference evidence="1" key="1">
    <citation type="submission" date="2021-03" db="EMBL/GenBank/DDBJ databases">
        <authorList>
            <consortium name="DOE Joint Genome Institute"/>
            <person name="Ahrendt S."/>
            <person name="Looney B.P."/>
            <person name="Miyauchi S."/>
            <person name="Morin E."/>
            <person name="Drula E."/>
            <person name="Courty P.E."/>
            <person name="Chicoki N."/>
            <person name="Fauchery L."/>
            <person name="Kohler A."/>
            <person name="Kuo A."/>
            <person name="Labutti K."/>
            <person name="Pangilinan J."/>
            <person name="Lipzen A."/>
            <person name="Riley R."/>
            <person name="Andreopoulos W."/>
            <person name="He G."/>
            <person name="Johnson J."/>
            <person name="Barry K.W."/>
            <person name="Grigoriev I.V."/>
            <person name="Nagy L."/>
            <person name="Hibbett D."/>
            <person name="Henrissat B."/>
            <person name="Matheny P.B."/>
            <person name="Labbe J."/>
            <person name="Martin F."/>
        </authorList>
    </citation>
    <scope>NUCLEOTIDE SEQUENCE</scope>
    <source>
        <strain evidence="1">HHB10654</strain>
    </source>
</reference>
<evidence type="ECO:0000313" key="2">
    <source>
        <dbReference type="Proteomes" id="UP000814140"/>
    </source>
</evidence>
<sequence>MSFARLTRGCRRCAMRVSKFVLVSGLFNMIRFCAARVQRWRAQLHVSVFQFRRVARWNMFLTFAGPRWTTLLISEGSTDLLSPLPRRVMAGKFAVCGSGKVFCVFAEWFRSVRGGVLSGGSKAAGSSS</sequence>
<comment type="caution">
    <text evidence="1">The sequence shown here is derived from an EMBL/GenBank/DDBJ whole genome shotgun (WGS) entry which is preliminary data.</text>
</comment>
<organism evidence="1 2">
    <name type="scientific">Artomyces pyxidatus</name>
    <dbReference type="NCBI Taxonomy" id="48021"/>
    <lineage>
        <taxon>Eukaryota</taxon>
        <taxon>Fungi</taxon>
        <taxon>Dikarya</taxon>
        <taxon>Basidiomycota</taxon>
        <taxon>Agaricomycotina</taxon>
        <taxon>Agaricomycetes</taxon>
        <taxon>Russulales</taxon>
        <taxon>Auriscalpiaceae</taxon>
        <taxon>Artomyces</taxon>
    </lineage>
</organism>
<evidence type="ECO:0000313" key="1">
    <source>
        <dbReference type="EMBL" id="KAI0062851.1"/>
    </source>
</evidence>
<protein>
    <submittedName>
        <fullName evidence="1">Uncharacterized protein</fullName>
    </submittedName>
</protein>